<evidence type="ECO:0000256" key="3">
    <source>
        <dbReference type="ARBA" id="ARBA00022840"/>
    </source>
</evidence>
<dbReference type="GO" id="GO:0005829">
    <property type="term" value="C:cytosol"/>
    <property type="evidence" value="ECO:0007669"/>
    <property type="project" value="TreeGrafter"/>
</dbReference>
<keyword evidence="4 5" id="KW-0030">Aminoacyl-tRNA synthetase</keyword>
<dbReference type="InterPro" id="IPR000924">
    <property type="entry name" value="Glu/Gln-tRNA-synth"/>
</dbReference>
<comment type="similarity">
    <text evidence="5">Belongs to the class-I aminoacyl-tRNA synthetase family.</text>
</comment>
<reference evidence="8" key="1">
    <citation type="journal article" date="2012" name="Science">
        <title>Fermentation, hydrogen, and sulfur metabolism in multiple uncultivated bacterial phyla.</title>
        <authorList>
            <person name="Wrighton K.C."/>
            <person name="Thomas B.C."/>
            <person name="Sharon I."/>
            <person name="Miller C.S."/>
            <person name="Castelle C.J."/>
            <person name="VerBerkmoes N.C."/>
            <person name="Wilkins M.J."/>
            <person name="Hettich R.L."/>
            <person name="Lipton M.S."/>
            <person name="Williams K.H."/>
            <person name="Long P.E."/>
            <person name="Banfield J.F."/>
        </authorList>
    </citation>
    <scope>NUCLEOTIDE SEQUENCE [LARGE SCALE GENOMIC DNA]</scope>
</reference>
<dbReference type="AlphaFoldDB" id="K1Z4L1"/>
<sequence length="466" mass="53854">MNESVFKKENQEYKDLPGSDNSTKDKKVFRVGVSPVRPNPKIGGLRSHLYNYAFAKSEALKGLDSKIIFRVDDTNNEKHIPENVKELYNFFSEGLGLSFDVTPDNSFSKIGASVFQSERQDVYKRYLEELFDKHVAFLDKDSGLVLFDIESFIKHYSDTLEINDLLRGKIKFSLEEKLKNNNRYFPILRSDASTLYHLANVVDDSDFEVTHVVRGVDKLPILEFQEMVRIVLDFDPKIYLHTPLLLSEEGGRLGGKVSFNDFLKQGFTSHSLISYMISSGYGNPDEIYPSIDSFIDTFDYRKIHKNNGIFDLKKLNNINREIAKKTEDKLYIESIFIYLSKINEVVKLEALQKSSLLQKILLTLRRPPLISLDILECILTPKYEPVRKDLEYCIKEVLKELKNSEFVLIPDPGKLSFSKQEFYSALNWILVGRYSYPSIDLNFDYFKSKNIIKERVQNALDILASN</sequence>
<dbReference type="GO" id="GO:0005524">
    <property type="term" value="F:ATP binding"/>
    <property type="evidence" value="ECO:0007669"/>
    <property type="project" value="UniProtKB-KW"/>
</dbReference>
<keyword evidence="5" id="KW-0648">Protein biosynthesis</keyword>
<dbReference type="InterPro" id="IPR049940">
    <property type="entry name" value="GluQ/Sye"/>
</dbReference>
<dbReference type="InterPro" id="IPR014729">
    <property type="entry name" value="Rossmann-like_a/b/a_fold"/>
</dbReference>
<organism evidence="8">
    <name type="scientific">uncultured bacterium</name>
    <name type="common">gcode 4</name>
    <dbReference type="NCBI Taxonomy" id="1234023"/>
    <lineage>
        <taxon>Bacteria</taxon>
        <taxon>environmental samples</taxon>
    </lineage>
</organism>
<evidence type="ECO:0000259" key="7">
    <source>
        <dbReference type="Pfam" id="PF00749"/>
    </source>
</evidence>
<dbReference type="EMBL" id="AMFJ01028953">
    <property type="protein sequence ID" value="EKD44161.1"/>
    <property type="molecule type" value="Genomic_DNA"/>
</dbReference>
<dbReference type="InterPro" id="IPR020058">
    <property type="entry name" value="Glu/Gln-tRNA-synth_Ib_cat-dom"/>
</dbReference>
<evidence type="ECO:0000256" key="1">
    <source>
        <dbReference type="ARBA" id="ARBA00022598"/>
    </source>
</evidence>
<dbReference type="GO" id="GO:0006424">
    <property type="term" value="P:glutamyl-tRNA aminoacylation"/>
    <property type="evidence" value="ECO:0007669"/>
    <property type="project" value="TreeGrafter"/>
</dbReference>
<evidence type="ECO:0000256" key="5">
    <source>
        <dbReference type="RuleBase" id="RU363037"/>
    </source>
</evidence>
<evidence type="ECO:0000256" key="2">
    <source>
        <dbReference type="ARBA" id="ARBA00022741"/>
    </source>
</evidence>
<feature type="region of interest" description="Disordered" evidence="6">
    <location>
        <begin position="1"/>
        <end position="25"/>
    </location>
</feature>
<evidence type="ECO:0000256" key="6">
    <source>
        <dbReference type="SAM" id="MobiDB-lite"/>
    </source>
</evidence>
<gene>
    <name evidence="8" type="ORF">ACD_71C00222G0020</name>
</gene>
<name>K1Z4L1_9BACT</name>
<dbReference type="PANTHER" id="PTHR43311">
    <property type="entry name" value="GLUTAMATE--TRNA LIGASE"/>
    <property type="match status" value="1"/>
</dbReference>
<evidence type="ECO:0000313" key="8">
    <source>
        <dbReference type="EMBL" id="EKD44161.1"/>
    </source>
</evidence>
<dbReference type="Pfam" id="PF00749">
    <property type="entry name" value="tRNA-synt_1c"/>
    <property type="match status" value="2"/>
</dbReference>
<dbReference type="GO" id="GO:0004818">
    <property type="term" value="F:glutamate-tRNA ligase activity"/>
    <property type="evidence" value="ECO:0007669"/>
    <property type="project" value="TreeGrafter"/>
</dbReference>
<protein>
    <submittedName>
        <fullName evidence="8">Glutamyl-tRNA synthetase</fullName>
    </submittedName>
</protein>
<keyword evidence="2 5" id="KW-0547">Nucleotide-binding</keyword>
<dbReference type="SUPFAM" id="SSF52374">
    <property type="entry name" value="Nucleotidylyl transferase"/>
    <property type="match status" value="1"/>
</dbReference>
<dbReference type="PRINTS" id="PR00987">
    <property type="entry name" value="TRNASYNTHGLU"/>
</dbReference>
<dbReference type="Gene3D" id="3.40.50.620">
    <property type="entry name" value="HUPs"/>
    <property type="match status" value="2"/>
</dbReference>
<comment type="caution">
    <text evidence="8">The sequence shown here is derived from an EMBL/GenBank/DDBJ whole genome shotgun (WGS) entry which is preliminary data.</text>
</comment>
<feature type="domain" description="Glutamyl/glutaminyl-tRNA synthetase class Ib catalytic" evidence="7">
    <location>
        <begin position="41"/>
        <end position="141"/>
    </location>
</feature>
<dbReference type="PANTHER" id="PTHR43311:SF2">
    <property type="entry name" value="GLUTAMATE--TRNA LIGASE, MITOCHONDRIAL-RELATED"/>
    <property type="match status" value="1"/>
</dbReference>
<keyword evidence="3 5" id="KW-0067">ATP-binding</keyword>
<accession>K1Z4L1</accession>
<feature type="domain" description="Glutamyl/glutaminyl-tRNA synthetase class Ib catalytic" evidence="7">
    <location>
        <begin position="158"/>
        <end position="316"/>
    </location>
</feature>
<evidence type="ECO:0000256" key="4">
    <source>
        <dbReference type="ARBA" id="ARBA00023146"/>
    </source>
</evidence>
<proteinExistence type="inferred from homology"/>
<keyword evidence="1 5" id="KW-0436">Ligase</keyword>